<dbReference type="CDD" id="cd04301">
    <property type="entry name" value="NAT_SF"/>
    <property type="match status" value="1"/>
</dbReference>
<dbReference type="PROSITE" id="PS51186">
    <property type="entry name" value="GNAT"/>
    <property type="match status" value="1"/>
</dbReference>
<dbReference type="InterPro" id="IPR000182">
    <property type="entry name" value="GNAT_dom"/>
</dbReference>
<dbReference type="InterPro" id="IPR016181">
    <property type="entry name" value="Acyl_CoA_acyltransferase"/>
</dbReference>
<dbReference type="Gene3D" id="3.40.630.30">
    <property type="match status" value="1"/>
</dbReference>
<name>A0ABY4GWJ1_9BACI</name>
<keyword evidence="1" id="KW-0808">Transferase</keyword>
<evidence type="ECO:0000313" key="4">
    <source>
        <dbReference type="EMBL" id="UOQ87457.1"/>
    </source>
</evidence>
<protein>
    <submittedName>
        <fullName evidence="4">GNAT family N-acetyltransferase</fullName>
    </submittedName>
</protein>
<dbReference type="InterPro" id="IPR050680">
    <property type="entry name" value="YpeA/RimI_acetyltransf"/>
</dbReference>
<reference evidence="4 5" key="1">
    <citation type="submission" date="2022-04" db="EMBL/GenBank/DDBJ databases">
        <title>Gracilibacillus sp. isolated from saltern.</title>
        <authorList>
            <person name="Won M."/>
            <person name="Lee C.-M."/>
            <person name="Woen H.-Y."/>
            <person name="Kwon S.-W."/>
        </authorList>
    </citation>
    <scope>NUCLEOTIDE SEQUENCE [LARGE SCALE GENOMIC DNA]</scope>
    <source>
        <strain evidence="4 5">SSPM10-3</strain>
    </source>
</reference>
<evidence type="ECO:0000256" key="1">
    <source>
        <dbReference type="ARBA" id="ARBA00022679"/>
    </source>
</evidence>
<feature type="domain" description="N-acetyltransferase" evidence="3">
    <location>
        <begin position="1"/>
        <end position="68"/>
    </location>
</feature>
<dbReference type="EMBL" id="CP095071">
    <property type="protein sequence ID" value="UOQ87457.1"/>
    <property type="molecule type" value="Genomic_DNA"/>
</dbReference>
<evidence type="ECO:0000259" key="3">
    <source>
        <dbReference type="PROSITE" id="PS51186"/>
    </source>
</evidence>
<keyword evidence="2" id="KW-0012">Acyltransferase</keyword>
<dbReference type="SUPFAM" id="SSF55729">
    <property type="entry name" value="Acyl-CoA N-acyltransferases (Nat)"/>
    <property type="match status" value="1"/>
</dbReference>
<dbReference type="PANTHER" id="PTHR43420:SF52">
    <property type="entry name" value="N-ACETYLTRANSFERASE YODP"/>
    <property type="match status" value="1"/>
</dbReference>
<accession>A0ABY4GWJ1</accession>
<proteinExistence type="predicted"/>
<dbReference type="PANTHER" id="PTHR43420">
    <property type="entry name" value="ACETYLTRANSFERASE"/>
    <property type="match status" value="1"/>
</dbReference>
<sequence length="68" mass="7461">MAVSEEARAKGLGFLLMKKIIEQAKADGFRTVSLSVDRGNVQAIHLYKKTGFAHYCVDGTSETMLITL</sequence>
<evidence type="ECO:0000313" key="5">
    <source>
        <dbReference type="Proteomes" id="UP000831537"/>
    </source>
</evidence>
<dbReference type="Proteomes" id="UP000831537">
    <property type="component" value="Chromosome"/>
</dbReference>
<gene>
    <name evidence="4" type="ORF">MUN87_08390</name>
</gene>
<keyword evidence="5" id="KW-1185">Reference proteome</keyword>
<organism evidence="4 5">
    <name type="scientific">Gracilibacillus salinarum</name>
    <dbReference type="NCBI Taxonomy" id="2932255"/>
    <lineage>
        <taxon>Bacteria</taxon>
        <taxon>Bacillati</taxon>
        <taxon>Bacillota</taxon>
        <taxon>Bacilli</taxon>
        <taxon>Bacillales</taxon>
        <taxon>Bacillaceae</taxon>
        <taxon>Gracilibacillus</taxon>
    </lineage>
</organism>
<evidence type="ECO:0000256" key="2">
    <source>
        <dbReference type="ARBA" id="ARBA00023315"/>
    </source>
</evidence>
<dbReference type="Pfam" id="PF00583">
    <property type="entry name" value="Acetyltransf_1"/>
    <property type="match status" value="1"/>
</dbReference>